<protein>
    <recommendedName>
        <fullName evidence="3">Permease</fullName>
    </recommendedName>
</protein>
<evidence type="ECO:0000313" key="2">
    <source>
        <dbReference type="EMBL" id="MPL78617.1"/>
    </source>
</evidence>
<dbReference type="EMBL" id="VSSQ01000118">
    <property type="protein sequence ID" value="MPL78617.1"/>
    <property type="molecule type" value="Genomic_DNA"/>
</dbReference>
<gene>
    <name evidence="2" type="ORF">SDC9_24487</name>
</gene>
<keyword evidence="1" id="KW-0812">Transmembrane</keyword>
<proteinExistence type="predicted"/>
<reference evidence="2" key="1">
    <citation type="submission" date="2019-08" db="EMBL/GenBank/DDBJ databases">
        <authorList>
            <person name="Kucharzyk K."/>
            <person name="Murdoch R.W."/>
            <person name="Higgins S."/>
            <person name="Loffler F."/>
        </authorList>
    </citation>
    <scope>NUCLEOTIDE SEQUENCE</scope>
</reference>
<feature type="transmembrane region" description="Helical" evidence="1">
    <location>
        <begin position="71"/>
        <end position="93"/>
    </location>
</feature>
<keyword evidence="1" id="KW-0472">Membrane</keyword>
<name>A0A644UHY5_9ZZZZ</name>
<sequence>MDTIILYLAAGLGLGISFFKDRKKTTMALNKAVKAFESILPQFLVVLILVAITLSVLDTTTISRCLGTKSGIFGVLAASLVGAITLIPGFIAFPAAAALLRNGAGATQIAAFVSSLMMVGVVTLPMEIKHFGKRAALMRNIFAFGFSMLAALFVGWVVRL</sequence>
<keyword evidence="1" id="KW-1133">Transmembrane helix</keyword>
<evidence type="ECO:0008006" key="3">
    <source>
        <dbReference type="Google" id="ProtNLM"/>
    </source>
</evidence>
<accession>A0A644UHY5</accession>
<evidence type="ECO:0000256" key="1">
    <source>
        <dbReference type="SAM" id="Phobius"/>
    </source>
</evidence>
<organism evidence="2">
    <name type="scientific">bioreactor metagenome</name>
    <dbReference type="NCBI Taxonomy" id="1076179"/>
    <lineage>
        <taxon>unclassified sequences</taxon>
        <taxon>metagenomes</taxon>
        <taxon>ecological metagenomes</taxon>
    </lineage>
</organism>
<feature type="transmembrane region" description="Helical" evidence="1">
    <location>
        <begin position="105"/>
        <end position="124"/>
    </location>
</feature>
<feature type="transmembrane region" description="Helical" evidence="1">
    <location>
        <begin position="39"/>
        <end position="59"/>
    </location>
</feature>
<feature type="transmembrane region" description="Helical" evidence="1">
    <location>
        <begin position="136"/>
        <end position="158"/>
    </location>
</feature>
<dbReference type="AlphaFoldDB" id="A0A644UHY5"/>
<comment type="caution">
    <text evidence="2">The sequence shown here is derived from an EMBL/GenBank/DDBJ whole genome shotgun (WGS) entry which is preliminary data.</text>
</comment>